<dbReference type="STRING" id="1529.SAMN04487885_10235"/>
<evidence type="ECO:0000313" key="3">
    <source>
        <dbReference type="EMBL" id="SFF53591.1"/>
    </source>
</evidence>
<sequence length="118" mass="13787">MNVIRKYKKSIVIVIAALILFAGIIIINIDMTAKNQYLENTVSNTESLLKDEGYEKIFLRDRDRSFLKIYNSSDPFSLKINFGDYNIVVNDNMTTDMAYNFKTNMTTLKEYVKDMFEK</sequence>
<keyword evidence="4" id="KW-1185">Reference proteome</keyword>
<evidence type="ECO:0000256" key="1">
    <source>
        <dbReference type="SAM" id="Phobius"/>
    </source>
</evidence>
<gene>
    <name evidence="2" type="ORF">DBY38_12980</name>
    <name evidence="3" type="ORF">SAMN04487885_10235</name>
</gene>
<keyword evidence="1" id="KW-1133">Transmembrane helix</keyword>
<dbReference type="EMBL" id="QAMZ01000053">
    <property type="protein sequence ID" value="PWL51852.1"/>
    <property type="molecule type" value="Genomic_DNA"/>
</dbReference>
<dbReference type="Proteomes" id="UP000182135">
    <property type="component" value="Unassembled WGS sequence"/>
</dbReference>
<feature type="transmembrane region" description="Helical" evidence="1">
    <location>
        <begin position="12"/>
        <end position="29"/>
    </location>
</feature>
<accession>A0A1I2JLP9</accession>
<keyword evidence="1" id="KW-0472">Membrane</keyword>
<proteinExistence type="predicted"/>
<dbReference type="AlphaFoldDB" id="A0A1I2JLP9"/>
<evidence type="ECO:0000313" key="2">
    <source>
        <dbReference type="EMBL" id="PWL51852.1"/>
    </source>
</evidence>
<protein>
    <submittedName>
        <fullName evidence="3">Uncharacterized protein</fullName>
    </submittedName>
</protein>
<evidence type="ECO:0000313" key="5">
    <source>
        <dbReference type="Proteomes" id="UP000246114"/>
    </source>
</evidence>
<keyword evidence="1" id="KW-0812">Transmembrane</keyword>
<organism evidence="3 4">
    <name type="scientific">Clostridium cadaveris</name>
    <dbReference type="NCBI Taxonomy" id="1529"/>
    <lineage>
        <taxon>Bacteria</taxon>
        <taxon>Bacillati</taxon>
        <taxon>Bacillota</taxon>
        <taxon>Clostridia</taxon>
        <taxon>Eubacteriales</taxon>
        <taxon>Clostridiaceae</taxon>
        <taxon>Clostridium</taxon>
    </lineage>
</organism>
<name>A0A1I2JLP9_9CLOT</name>
<dbReference type="RefSeq" id="WP_027637953.1">
    <property type="nucleotide sequence ID" value="NZ_BAAACD010000024.1"/>
</dbReference>
<dbReference type="GeneID" id="90544411"/>
<dbReference type="EMBL" id="FOOE01000002">
    <property type="protein sequence ID" value="SFF53591.1"/>
    <property type="molecule type" value="Genomic_DNA"/>
</dbReference>
<reference evidence="2 5" key="2">
    <citation type="submission" date="2018-03" db="EMBL/GenBank/DDBJ databases">
        <title>The uncultured portion of the human microbiome is neutrally assembled.</title>
        <authorList>
            <person name="Jeraldo P."/>
            <person name="Boardman L."/>
            <person name="White B.A."/>
            <person name="Nelson H."/>
            <person name="Goldenfeld N."/>
            <person name="Chia N."/>
        </authorList>
    </citation>
    <scope>NUCLEOTIDE SEQUENCE [LARGE SCALE GENOMIC DNA]</scope>
    <source>
        <strain evidence="2">CIM:MAG 903</strain>
    </source>
</reference>
<reference evidence="3 4" key="1">
    <citation type="submission" date="2016-10" db="EMBL/GenBank/DDBJ databases">
        <authorList>
            <person name="de Groot N.N."/>
        </authorList>
    </citation>
    <scope>NUCLEOTIDE SEQUENCE [LARGE SCALE GENOMIC DNA]</scope>
    <source>
        <strain evidence="3 4">NLAE-zl-G419</strain>
    </source>
</reference>
<evidence type="ECO:0000313" key="4">
    <source>
        <dbReference type="Proteomes" id="UP000182135"/>
    </source>
</evidence>
<dbReference type="Proteomes" id="UP000246114">
    <property type="component" value="Unassembled WGS sequence"/>
</dbReference>